<dbReference type="RefSeq" id="WP_302705852.1">
    <property type="nucleotide sequence ID" value="NZ_JAULSC010000002.1"/>
</dbReference>
<feature type="signal peptide" evidence="2">
    <location>
        <begin position="1"/>
        <end position="25"/>
    </location>
</feature>
<evidence type="ECO:0008006" key="5">
    <source>
        <dbReference type="Google" id="ProtNLM"/>
    </source>
</evidence>
<dbReference type="SUPFAM" id="SSF48239">
    <property type="entry name" value="Terpenoid cyclases/Protein prenyltransferases"/>
    <property type="match status" value="1"/>
</dbReference>
<evidence type="ECO:0000313" key="4">
    <source>
        <dbReference type="Proteomes" id="UP001168363"/>
    </source>
</evidence>
<feature type="chain" id="PRO_5047296212" description="Terpene cyclase/mutase family protein" evidence="2">
    <location>
        <begin position="26"/>
        <end position="382"/>
    </location>
</feature>
<comment type="caution">
    <text evidence="3">The sequence shown here is derived from an EMBL/GenBank/DDBJ whole genome shotgun (WGS) entry which is preliminary data.</text>
</comment>
<evidence type="ECO:0000313" key="3">
    <source>
        <dbReference type="EMBL" id="MDO3394848.1"/>
    </source>
</evidence>
<gene>
    <name evidence="3" type="ORF">QWJ41_03895</name>
</gene>
<feature type="region of interest" description="Disordered" evidence="1">
    <location>
        <begin position="26"/>
        <end position="46"/>
    </location>
</feature>
<keyword evidence="4" id="KW-1185">Reference proteome</keyword>
<organism evidence="3 4">
    <name type="scientific">Nocardioides cremeus</name>
    <dbReference type="NCBI Taxonomy" id="3058044"/>
    <lineage>
        <taxon>Bacteria</taxon>
        <taxon>Bacillati</taxon>
        <taxon>Actinomycetota</taxon>
        <taxon>Actinomycetes</taxon>
        <taxon>Propionibacteriales</taxon>
        <taxon>Nocardioidaceae</taxon>
        <taxon>Nocardioides</taxon>
    </lineage>
</organism>
<dbReference type="Proteomes" id="UP001168363">
    <property type="component" value="Unassembled WGS sequence"/>
</dbReference>
<dbReference type="Gene3D" id="1.50.10.20">
    <property type="match status" value="1"/>
</dbReference>
<name>A0ABT8TPD5_9ACTN</name>
<evidence type="ECO:0000256" key="1">
    <source>
        <dbReference type="SAM" id="MobiDB-lite"/>
    </source>
</evidence>
<reference evidence="3" key="1">
    <citation type="submission" date="2023-06" db="EMBL/GenBank/DDBJ databases">
        <title>Genome sequence of Nocardioides sp. SOB44.</title>
        <authorList>
            <person name="Zhang G."/>
        </authorList>
    </citation>
    <scope>NUCLEOTIDE SEQUENCE</scope>
    <source>
        <strain evidence="3">SOB44</strain>
    </source>
</reference>
<keyword evidence="2" id="KW-0732">Signal</keyword>
<protein>
    <recommendedName>
        <fullName evidence="5">Terpene cyclase/mutase family protein</fullName>
    </recommendedName>
</protein>
<accession>A0ABT8TPD5</accession>
<sequence length="382" mass="39202">MRSRHPGTALATVLAAALLAVTACGAGEQDEQPAEPREPQAEQQVEQPAEAALAADWLTAQLSDGLVRNEQYDFDDHGLSIDVALALRAQGGREAVVQEVAGALEGAVEEYTTGGTEGLYSGAVAKLASFAVQVGDDPTSFGGTDLVERLEGLVSTRPVSAGRLQDSAPGTDVANTIGQAFGAHALDAAGSPAAAPATAYLLDQQCAGGWFRLLLTEDPTARDQSCDAGDPEGRSAPDTDATALVVLALLEVDDPSAEITEALQRAQAWLVEQQAADGSLVAEPGAPDPVPSSNSTGLAGWVLGRLGACEEAAAAAQWLAAVQVPEGERAAGAVAYSLEAFESLPASGRIVVPERDQWRRATAQAAPALEHLQPERCGSASP</sequence>
<dbReference type="InterPro" id="IPR008930">
    <property type="entry name" value="Terpenoid_cyclase/PrenylTrfase"/>
</dbReference>
<proteinExistence type="predicted"/>
<dbReference type="EMBL" id="JAULSC010000002">
    <property type="protein sequence ID" value="MDO3394848.1"/>
    <property type="molecule type" value="Genomic_DNA"/>
</dbReference>
<dbReference type="PROSITE" id="PS51257">
    <property type="entry name" value="PROKAR_LIPOPROTEIN"/>
    <property type="match status" value="1"/>
</dbReference>
<feature type="region of interest" description="Disordered" evidence="1">
    <location>
        <begin position="361"/>
        <end position="382"/>
    </location>
</feature>
<evidence type="ECO:0000256" key="2">
    <source>
        <dbReference type="SAM" id="SignalP"/>
    </source>
</evidence>